<sequence length="263" mass="28725">CTLLTCGVLPSVQNESVRTPLSMAAEAGNVGAVKALLDKSYADINVKNMQHWTPLAIAAETGYLDIVAMLLDCDQVDVNTKDIEGRTSLWLAAWNGHASVIRALLGRNDIEAGNKDLNGYKTPLAIACWGGHIFVVQELLADKRVDVNSPDAEGLTPVHLAHLQITDPNTLSEDGWTPLDMAAFYGQLNIVRALINDGRVDINKIAGTGQTAITIAARRLWPRVVEELLQVQGVDLYKRGAEDGISFVNLMEVRDNQWMKELL</sequence>
<keyword evidence="5" id="KW-1185">Reference proteome</keyword>
<dbReference type="PANTHER" id="PTHR24198:SF165">
    <property type="entry name" value="ANKYRIN REPEAT-CONTAINING PROTEIN-RELATED"/>
    <property type="match status" value="1"/>
</dbReference>
<dbReference type="OrthoDB" id="20872at2759"/>
<dbReference type="SMART" id="SM00248">
    <property type="entry name" value="ANK"/>
    <property type="match status" value="6"/>
</dbReference>
<feature type="non-terminal residue" evidence="4">
    <location>
        <position position="263"/>
    </location>
</feature>
<dbReference type="PANTHER" id="PTHR24198">
    <property type="entry name" value="ANKYRIN REPEAT AND PROTEIN KINASE DOMAIN-CONTAINING PROTEIN"/>
    <property type="match status" value="1"/>
</dbReference>
<evidence type="ECO:0000313" key="4">
    <source>
        <dbReference type="EMBL" id="PWW79914.1"/>
    </source>
</evidence>
<evidence type="ECO:0000256" key="3">
    <source>
        <dbReference type="PROSITE-ProRule" id="PRU00023"/>
    </source>
</evidence>
<comment type="caution">
    <text evidence="4">The sequence shown here is derived from an EMBL/GenBank/DDBJ whole genome shotgun (WGS) entry which is preliminary data.</text>
</comment>
<keyword evidence="1" id="KW-0677">Repeat</keyword>
<name>A0A317T008_9PEZI</name>
<dbReference type="InterPro" id="IPR036770">
    <property type="entry name" value="Ankyrin_rpt-contain_sf"/>
</dbReference>
<evidence type="ECO:0000256" key="2">
    <source>
        <dbReference type="ARBA" id="ARBA00023043"/>
    </source>
</evidence>
<dbReference type="PROSITE" id="PS50088">
    <property type="entry name" value="ANK_REPEAT"/>
    <property type="match status" value="1"/>
</dbReference>
<dbReference type="AlphaFoldDB" id="A0A317T008"/>
<keyword evidence="2 3" id="KW-0040">ANK repeat</keyword>
<dbReference type="SUPFAM" id="SSF48403">
    <property type="entry name" value="Ankyrin repeat"/>
    <property type="match status" value="1"/>
</dbReference>
<feature type="non-terminal residue" evidence="4">
    <location>
        <position position="1"/>
    </location>
</feature>
<evidence type="ECO:0000313" key="5">
    <source>
        <dbReference type="Proteomes" id="UP000246991"/>
    </source>
</evidence>
<organism evidence="4 5">
    <name type="scientific">Tuber magnatum</name>
    <name type="common">white Piedmont truffle</name>
    <dbReference type="NCBI Taxonomy" id="42249"/>
    <lineage>
        <taxon>Eukaryota</taxon>
        <taxon>Fungi</taxon>
        <taxon>Dikarya</taxon>
        <taxon>Ascomycota</taxon>
        <taxon>Pezizomycotina</taxon>
        <taxon>Pezizomycetes</taxon>
        <taxon>Pezizales</taxon>
        <taxon>Tuberaceae</taxon>
        <taxon>Tuber</taxon>
    </lineage>
</organism>
<dbReference type="PROSITE" id="PS50297">
    <property type="entry name" value="ANK_REP_REGION"/>
    <property type="match status" value="1"/>
</dbReference>
<dbReference type="EMBL" id="PYWC01000005">
    <property type="protein sequence ID" value="PWW79914.1"/>
    <property type="molecule type" value="Genomic_DNA"/>
</dbReference>
<reference evidence="4 5" key="1">
    <citation type="submission" date="2018-03" db="EMBL/GenBank/DDBJ databases">
        <title>Genomes of Pezizomycetes fungi and the evolution of truffles.</title>
        <authorList>
            <person name="Murat C."/>
            <person name="Payen T."/>
            <person name="Noel B."/>
            <person name="Kuo A."/>
            <person name="Martin F.M."/>
        </authorList>
    </citation>
    <scope>NUCLEOTIDE SEQUENCE [LARGE SCALE GENOMIC DNA]</scope>
    <source>
        <strain evidence="4">091103-1</strain>
    </source>
</reference>
<evidence type="ECO:0000256" key="1">
    <source>
        <dbReference type="ARBA" id="ARBA00022737"/>
    </source>
</evidence>
<feature type="repeat" description="ANK" evidence="3">
    <location>
        <begin position="174"/>
        <end position="198"/>
    </location>
</feature>
<dbReference type="Proteomes" id="UP000246991">
    <property type="component" value="Unassembled WGS sequence"/>
</dbReference>
<dbReference type="STRING" id="42249.A0A317T008"/>
<accession>A0A317T008</accession>
<gene>
    <name evidence="4" type="ORF">C7212DRAFT_44653</name>
</gene>
<dbReference type="Gene3D" id="1.25.40.20">
    <property type="entry name" value="Ankyrin repeat-containing domain"/>
    <property type="match status" value="1"/>
</dbReference>
<dbReference type="Pfam" id="PF12796">
    <property type="entry name" value="Ank_2"/>
    <property type="match status" value="3"/>
</dbReference>
<protein>
    <submittedName>
        <fullName evidence="4">Ankyrin</fullName>
    </submittedName>
</protein>
<dbReference type="InterPro" id="IPR002110">
    <property type="entry name" value="Ankyrin_rpt"/>
</dbReference>
<proteinExistence type="predicted"/>